<evidence type="ECO:0000313" key="2">
    <source>
        <dbReference type="EMBL" id="AGH57043.1"/>
    </source>
</evidence>
<name>M4SLZ5_9CAUD</name>
<dbReference type="RefSeq" id="YP_007674114.1">
    <property type="nucleotide sequence ID" value="NC_020848.1"/>
</dbReference>
<dbReference type="Proteomes" id="UP000204031">
    <property type="component" value="Segment"/>
</dbReference>
<reference evidence="2 3" key="1">
    <citation type="submission" date="2010-11" db="EMBL/GenBank/DDBJ databases">
        <title>The Genome Sequence of Vibrio phage VBP47.</title>
        <authorList>
            <consortium name="The Broad Institute Genome Sequencing Platform"/>
            <person name="Henn M.R."/>
            <person name="Wharam S."/>
            <person name="Gilg I."/>
            <person name="Martinez Martinez J."/>
            <person name="Wilson W."/>
            <person name="Levin J."/>
            <person name="Malboeuf C."/>
            <person name="Casali M."/>
            <person name="Russ C."/>
            <person name="Lennon N."/>
            <person name="Chapman S.B."/>
            <person name="Erlich R."/>
            <person name="Young S.K."/>
            <person name="Yandava C."/>
            <person name="Zeng Q."/>
            <person name="Fitzgerald M.F."/>
            <person name="Alvarado L."/>
            <person name="Anderson S."/>
            <person name="Berlin A."/>
            <person name="Chen Z."/>
            <person name="Freedman E."/>
            <person name="Gellesch M."/>
            <person name="Goldberg J."/>
            <person name="Green L."/>
            <person name="Griggs A."/>
            <person name="Gujja S."/>
            <person name="Heilman E."/>
            <person name="Heiman D."/>
            <person name="Hollinger A."/>
            <person name="Howarth C."/>
            <person name="Larson L."/>
            <person name="Mehta T."/>
            <person name="Neiman D."/>
            <person name="Pearson M."/>
            <person name="Roberts A."/>
            <person name="Ryan E."/>
            <person name="Saif S."/>
            <person name="Shea T."/>
            <person name="Shenoy N."/>
            <person name="Sisk P."/>
            <person name="Stolte C."/>
            <person name="Sykes S."/>
            <person name="White J."/>
            <person name="Haas B."/>
            <person name="Nusbaum C."/>
            <person name="Birren B."/>
        </authorList>
    </citation>
    <scope>NUCLEOTIDE SEQUENCE [LARGE SCALE GENOMIC DNA]</scope>
    <source>
        <strain evidence="2 3">VBP47</strain>
    </source>
</reference>
<dbReference type="KEGG" id="vg:15010646"/>
<dbReference type="InterPro" id="IPR044925">
    <property type="entry name" value="His-Me_finger_sf"/>
</dbReference>
<dbReference type="EMBL" id="HQ634194">
    <property type="protein sequence ID" value="AGH57043.1"/>
    <property type="molecule type" value="Genomic_DNA"/>
</dbReference>
<proteinExistence type="predicted"/>
<organism evidence="2 3">
    <name type="scientific">Vibrio phage VBP47</name>
    <dbReference type="NCBI Taxonomy" id="754073"/>
    <lineage>
        <taxon>Viruses</taxon>
        <taxon>Duplodnaviria</taxon>
        <taxon>Heunggongvirae</taxon>
        <taxon>Uroviricota</taxon>
        <taxon>Caudoviricetes</taxon>
        <taxon>Schitoviridae</taxon>
        <taxon>Fuhrmanvirinae</taxon>
        <taxon>Stoningtonvirus</taxon>
        <taxon>Stoningtonvirus VBP47</taxon>
    </lineage>
</organism>
<dbReference type="Pfam" id="PF07463">
    <property type="entry name" value="NUMOD4"/>
    <property type="match status" value="1"/>
</dbReference>
<dbReference type="SMART" id="SM00507">
    <property type="entry name" value="HNHc"/>
    <property type="match status" value="1"/>
</dbReference>
<evidence type="ECO:0000313" key="3">
    <source>
        <dbReference type="Proteomes" id="UP000204031"/>
    </source>
</evidence>
<keyword evidence="3" id="KW-1185">Reference proteome</keyword>
<dbReference type="GO" id="GO:0016788">
    <property type="term" value="F:hydrolase activity, acting on ester bonds"/>
    <property type="evidence" value="ECO:0007669"/>
    <property type="project" value="InterPro"/>
</dbReference>
<accession>M4SLZ5</accession>
<dbReference type="Gene3D" id="3.90.75.20">
    <property type="match status" value="1"/>
</dbReference>
<dbReference type="InterPro" id="IPR003615">
    <property type="entry name" value="HNH_nuc"/>
</dbReference>
<gene>
    <name evidence="2" type="ORF">VPNG_00019</name>
</gene>
<dbReference type="GeneID" id="15010646"/>
<dbReference type="SUPFAM" id="SSF54060">
    <property type="entry name" value="His-Me finger endonucleases"/>
    <property type="match status" value="1"/>
</dbReference>
<sequence length="165" mass="18838">MELNNYTYLPVKGFEGRYSVTKCGRVWTHIRSRWLTKRLNGRGYLTVDLRDSEGKQHTKKVHRLVATAFIPNPNGLDTVDHIDEDKLNNNADNLQWLSSGDNSAKSKAKEYIMMSPEGVLTKISNMRKFCKDHNLNPGNMNSVFAGRQSHCKGWRLPNQKTDSSV</sequence>
<evidence type="ECO:0000259" key="1">
    <source>
        <dbReference type="SMART" id="SM00507"/>
    </source>
</evidence>
<dbReference type="InterPro" id="IPR010902">
    <property type="entry name" value="NUMOD4"/>
</dbReference>
<dbReference type="OrthoDB" id="21336at10239"/>
<feature type="domain" description="HNH nuclease" evidence="1">
    <location>
        <begin position="55"/>
        <end position="103"/>
    </location>
</feature>
<dbReference type="Pfam" id="PF13392">
    <property type="entry name" value="HNH_3"/>
    <property type="match status" value="1"/>
</dbReference>
<protein>
    <recommendedName>
        <fullName evidence="1">HNH nuclease domain-containing protein</fullName>
    </recommendedName>
</protein>